<dbReference type="VEuPathDB" id="FungiDB:TSTA_106530"/>
<dbReference type="InParanoid" id="B8MPK4"/>
<dbReference type="PANTHER" id="PTHR37540:SF5">
    <property type="entry name" value="TRANSCRIPTION FACTOR DOMAIN-CONTAINING PROTEIN"/>
    <property type="match status" value="1"/>
</dbReference>
<dbReference type="Pfam" id="PF11951">
    <property type="entry name" value="Fungal_trans_2"/>
    <property type="match status" value="1"/>
</dbReference>
<accession>B8MPK4</accession>
<protein>
    <recommendedName>
        <fullName evidence="3">C6 finger domain protein</fullName>
    </recommendedName>
</protein>
<reference evidence="2" key="1">
    <citation type="journal article" date="2015" name="Genome Announc.">
        <title>Genome sequence of the AIDS-associated pathogen Penicillium marneffei (ATCC18224) and its near taxonomic relative Talaromyces stipitatus (ATCC10500).</title>
        <authorList>
            <person name="Nierman W.C."/>
            <person name="Fedorova-Abrams N.D."/>
            <person name="Andrianopoulos A."/>
        </authorList>
    </citation>
    <scope>NUCLEOTIDE SEQUENCE [LARGE SCALE GENOMIC DNA]</scope>
    <source>
        <strain evidence="2">ATCC 10500 / CBS 375.48 / QM 6759 / NRRL 1006</strain>
    </source>
</reference>
<dbReference type="Proteomes" id="UP000001745">
    <property type="component" value="Unassembled WGS sequence"/>
</dbReference>
<dbReference type="OrthoDB" id="4159781at2759"/>
<evidence type="ECO:0000313" key="2">
    <source>
        <dbReference type="Proteomes" id="UP000001745"/>
    </source>
</evidence>
<organism evidence="1 2">
    <name type="scientific">Talaromyces stipitatus (strain ATCC 10500 / CBS 375.48 / QM 6759 / NRRL 1006)</name>
    <name type="common">Penicillium stipitatum</name>
    <dbReference type="NCBI Taxonomy" id="441959"/>
    <lineage>
        <taxon>Eukaryota</taxon>
        <taxon>Fungi</taxon>
        <taxon>Dikarya</taxon>
        <taxon>Ascomycota</taxon>
        <taxon>Pezizomycotina</taxon>
        <taxon>Eurotiomycetes</taxon>
        <taxon>Eurotiomycetidae</taxon>
        <taxon>Eurotiales</taxon>
        <taxon>Trichocomaceae</taxon>
        <taxon>Talaromyces</taxon>
        <taxon>Talaromyces sect. Talaromyces</taxon>
    </lineage>
</organism>
<evidence type="ECO:0000313" key="1">
    <source>
        <dbReference type="EMBL" id="EED14443.1"/>
    </source>
</evidence>
<dbReference type="STRING" id="441959.B8MPK4"/>
<evidence type="ECO:0008006" key="3">
    <source>
        <dbReference type="Google" id="ProtNLM"/>
    </source>
</evidence>
<dbReference type="GeneID" id="8103553"/>
<dbReference type="PANTHER" id="PTHR37540">
    <property type="entry name" value="TRANSCRIPTION FACTOR (ACR-2), PUTATIVE-RELATED-RELATED"/>
    <property type="match status" value="1"/>
</dbReference>
<keyword evidence="2" id="KW-1185">Reference proteome</keyword>
<dbReference type="InterPro" id="IPR021858">
    <property type="entry name" value="Fun_TF"/>
</dbReference>
<gene>
    <name evidence="1" type="ORF">TSTA_106530</name>
</gene>
<name>B8MPK4_TALSN</name>
<dbReference type="PhylomeDB" id="B8MPK4"/>
<sequence length="349" mass="40465">MQGADGNYCPLKDLWWNMGLFDRTAFLVILGLASRVLNLLTCSESKEHPEATTYYTKSVRALQRRIENAEDRLSEGVIVTVLEFAYYDNLSRWLIHMNGVSAIIHDRGGTETLKSSYIHIRIDVSGSFIFDRKPFFPAPCHLLHELEYVEQPGAVLFKLNSRFPDLSGVIHFLSETTNLMSFIDGHANESKGFEDDRFLSRTFNGYVHKLLSLPRTSQTSEIEKCPKIIVREAVRRACITLFALLRENFSIKPSGVYEHRNLLKELLLQYEIDWTPYLELRLWVLAVAALAADNVEVHWYMDEICGTATQMGLLEWDEVRRVLRHILWSDQMFKYQEGKIREMFEMADQ</sequence>
<dbReference type="EMBL" id="EQ962658">
    <property type="protein sequence ID" value="EED14443.1"/>
    <property type="molecule type" value="Genomic_DNA"/>
</dbReference>
<dbReference type="AlphaFoldDB" id="B8MPK4"/>
<dbReference type="RefSeq" id="XP_002486681.1">
    <property type="nucleotide sequence ID" value="XM_002486636.1"/>
</dbReference>
<dbReference type="HOGENOM" id="CLU_036096_1_0_1"/>
<proteinExistence type="predicted"/>